<keyword evidence="3 8" id="KW-1133">Transmembrane helix</keyword>
<feature type="domain" description="HAMP" evidence="10">
    <location>
        <begin position="343"/>
        <end position="395"/>
    </location>
</feature>
<dbReference type="EMBL" id="CP007511">
    <property type="protein sequence ID" value="AJE16103.1"/>
    <property type="molecule type" value="Genomic_DNA"/>
</dbReference>
<dbReference type="Proteomes" id="UP000182276">
    <property type="component" value="Unassembled WGS sequence"/>
</dbReference>
<dbReference type="AlphaFoldDB" id="A0A8D4C778"/>
<keyword evidence="5 7" id="KW-0807">Transducer</keyword>
<dbReference type="RefSeq" id="WP_043221330.1">
    <property type="nucleotide sequence ID" value="NZ_CP007511.1"/>
</dbReference>
<dbReference type="EMBL" id="FNHO01000002">
    <property type="protein sequence ID" value="SDM11184.1"/>
    <property type="molecule type" value="Genomic_DNA"/>
</dbReference>
<sequence>MKLLFRPAEALMNRFNYPVKFGLLGLLVFVAFASLMLTVVGQLQRTIERSAEELQATALARPVFRLVELTQQHRGLSAMLLGGNPAVTAKRAERESDVEAALAELSGALPAARQQLPSWQAIRQGWGEIRRDGLGWTQARNMRAHTELIQSMLRFNTELADAYGLTFDPEAESYYLMAAALDEVPYLIERIGRLRGSASAALAHGSMGDEQRVGLILLSEEIRGAMSAMQISLDKVIAQRPELRGTLEAASTRLREQAAGLDEVVQGMVQRGDFARVSSERFFAMASEAIGIGYQQIRETLLPSLDSLLNQRIAKAQRVLMLNVAVSLLALLLIGYLSAGAYFSVMTSVRRLREGSGRLAAGDLTARIELDTRDELRQVAASFNEMAAAMRGLIGSIRDNSDHVADSARSLVTASGQIHVATQCQSDAASSMAAAVEQMTVGIEHIARNAGEADSLAHRSGELSRQGGEIVAAVVEEIRQIAASVSESAHTVAELGERSGQISAIVQVIGDIAAQTNLLALNAAIEAARAGEQGRGFAVVADEVRKLAERTAQSTREIGEMVAAIQQGTSGAVQGMEQGVIRVNEGVVRAQRAGEAMHGIREAANQVQGTVAEISHALREQSAASAEIAQKVSMIAQMAEENGSAVGSNHQTASRLSDLAGTLLDNVSRFKAG</sequence>
<evidence type="ECO:0000256" key="6">
    <source>
        <dbReference type="ARBA" id="ARBA00029447"/>
    </source>
</evidence>
<dbReference type="GO" id="GO:0007165">
    <property type="term" value="P:signal transduction"/>
    <property type="evidence" value="ECO:0007669"/>
    <property type="project" value="UniProtKB-KW"/>
</dbReference>
<dbReference type="FunFam" id="1.10.287.950:FF:000001">
    <property type="entry name" value="Methyl-accepting chemotaxis sensory transducer"/>
    <property type="match status" value="1"/>
</dbReference>
<keyword evidence="2 8" id="KW-0812">Transmembrane</keyword>
<gene>
    <name evidence="11" type="ORF">CL52_14080</name>
    <name evidence="12" type="ORF">SAMN05660875_102295</name>
</gene>
<accession>A0A8D4C778</accession>
<evidence type="ECO:0000256" key="5">
    <source>
        <dbReference type="ARBA" id="ARBA00023224"/>
    </source>
</evidence>
<evidence type="ECO:0000313" key="12">
    <source>
        <dbReference type="EMBL" id="SDM11184.1"/>
    </source>
</evidence>
<organism evidence="11 13">
    <name type="scientific">Stutzerimonas balearica DSM 6083</name>
    <dbReference type="NCBI Taxonomy" id="1123016"/>
    <lineage>
        <taxon>Bacteria</taxon>
        <taxon>Pseudomonadati</taxon>
        <taxon>Pseudomonadota</taxon>
        <taxon>Gammaproteobacteria</taxon>
        <taxon>Pseudomonadales</taxon>
        <taxon>Pseudomonadaceae</taxon>
        <taxon>Stutzerimonas</taxon>
    </lineage>
</organism>
<dbReference type="InterPro" id="IPR003660">
    <property type="entry name" value="HAMP_dom"/>
</dbReference>
<reference evidence="12 14" key="2">
    <citation type="submission" date="2016-10" db="EMBL/GenBank/DDBJ databases">
        <authorList>
            <person name="Varghese N."/>
            <person name="Submissions S."/>
        </authorList>
    </citation>
    <scope>NUCLEOTIDE SEQUENCE [LARGE SCALE GENOMIC DNA]</scope>
    <source>
        <strain evidence="12 14">DSM 6083</strain>
    </source>
</reference>
<evidence type="ECO:0000313" key="13">
    <source>
        <dbReference type="Proteomes" id="UP000031271"/>
    </source>
</evidence>
<evidence type="ECO:0000256" key="7">
    <source>
        <dbReference type="PROSITE-ProRule" id="PRU00284"/>
    </source>
</evidence>
<evidence type="ECO:0000256" key="8">
    <source>
        <dbReference type="SAM" id="Phobius"/>
    </source>
</evidence>
<dbReference type="CDD" id="cd06225">
    <property type="entry name" value="HAMP"/>
    <property type="match status" value="1"/>
</dbReference>
<evidence type="ECO:0000256" key="2">
    <source>
        <dbReference type="ARBA" id="ARBA00022692"/>
    </source>
</evidence>
<dbReference type="GO" id="GO:0016020">
    <property type="term" value="C:membrane"/>
    <property type="evidence" value="ECO:0007669"/>
    <property type="project" value="UniProtKB-SubCell"/>
</dbReference>
<evidence type="ECO:0000256" key="1">
    <source>
        <dbReference type="ARBA" id="ARBA00004141"/>
    </source>
</evidence>
<dbReference type="Pfam" id="PF00672">
    <property type="entry name" value="HAMP"/>
    <property type="match status" value="1"/>
</dbReference>
<reference evidence="11 13" key="3">
    <citation type="journal article" name="Genome Announc.">
        <title>Complete Genome Sequence of Pseudomonas balearica DSM 6083T.</title>
        <authorList>
            <person name="Bennasar-Figueras A."/>
            <person name="Salva-Serra F."/>
            <person name="Jaen-Luchoro D."/>
            <person name="Segui C."/>
            <person name="Aliaga F."/>
            <person name="Busquets A."/>
            <person name="Gomila M."/>
            <person name="Moore E.R."/>
            <person name="Lalucat J."/>
        </authorList>
    </citation>
    <scope>NUCLEOTIDE SEQUENCE [LARGE SCALE GENOMIC DNA]</scope>
    <source>
        <strain evidence="13">DSM 6083</strain>
        <strain evidence="11">DSM6083</strain>
    </source>
</reference>
<evidence type="ECO:0000313" key="14">
    <source>
        <dbReference type="Proteomes" id="UP000182276"/>
    </source>
</evidence>
<evidence type="ECO:0000259" key="9">
    <source>
        <dbReference type="PROSITE" id="PS50111"/>
    </source>
</evidence>
<evidence type="ECO:0000313" key="11">
    <source>
        <dbReference type="EMBL" id="AJE16103.1"/>
    </source>
</evidence>
<dbReference type="SUPFAM" id="SSF58104">
    <property type="entry name" value="Methyl-accepting chemotaxis protein (MCP) signaling domain"/>
    <property type="match status" value="1"/>
</dbReference>
<evidence type="ECO:0000256" key="3">
    <source>
        <dbReference type="ARBA" id="ARBA00022989"/>
    </source>
</evidence>
<dbReference type="SMART" id="SM00283">
    <property type="entry name" value="MA"/>
    <property type="match status" value="1"/>
</dbReference>
<dbReference type="Proteomes" id="UP000031271">
    <property type="component" value="Chromosome"/>
</dbReference>
<name>A0A8D4C778_9GAMM</name>
<dbReference type="PANTHER" id="PTHR32089:SF119">
    <property type="entry name" value="METHYL-ACCEPTING CHEMOTAXIS PROTEIN CTPL"/>
    <property type="match status" value="1"/>
</dbReference>
<comment type="similarity">
    <text evidence="6">Belongs to the methyl-accepting chemotaxis (MCP) protein family.</text>
</comment>
<dbReference type="PANTHER" id="PTHR32089">
    <property type="entry name" value="METHYL-ACCEPTING CHEMOTAXIS PROTEIN MCPB"/>
    <property type="match status" value="1"/>
</dbReference>
<dbReference type="Pfam" id="PF00015">
    <property type="entry name" value="MCPsignal"/>
    <property type="match status" value="1"/>
</dbReference>
<dbReference type="SMART" id="SM00304">
    <property type="entry name" value="HAMP"/>
    <property type="match status" value="1"/>
</dbReference>
<dbReference type="KEGG" id="pbm:CL52_14080"/>
<proteinExistence type="inferred from homology"/>
<feature type="transmembrane region" description="Helical" evidence="8">
    <location>
        <begin position="319"/>
        <end position="343"/>
    </location>
</feature>
<dbReference type="PRINTS" id="PR00260">
    <property type="entry name" value="CHEMTRNSDUCR"/>
</dbReference>
<feature type="transmembrane region" description="Helical" evidence="8">
    <location>
        <begin position="20"/>
        <end position="40"/>
    </location>
</feature>
<keyword evidence="14" id="KW-1185">Reference proteome</keyword>
<evidence type="ECO:0000256" key="4">
    <source>
        <dbReference type="ARBA" id="ARBA00023136"/>
    </source>
</evidence>
<dbReference type="PROSITE" id="PS50111">
    <property type="entry name" value="CHEMOTAXIS_TRANSDUC_2"/>
    <property type="match status" value="1"/>
</dbReference>
<keyword evidence="4 8" id="KW-0472">Membrane</keyword>
<dbReference type="InterPro" id="IPR004090">
    <property type="entry name" value="Chemotax_Me-accpt_rcpt"/>
</dbReference>
<comment type="subcellular location">
    <subcellularLocation>
        <location evidence="1">Membrane</location>
        <topology evidence="1">Multi-pass membrane protein</topology>
    </subcellularLocation>
</comment>
<dbReference type="Gene3D" id="1.10.287.950">
    <property type="entry name" value="Methyl-accepting chemotaxis protein"/>
    <property type="match status" value="1"/>
</dbReference>
<evidence type="ECO:0000259" key="10">
    <source>
        <dbReference type="PROSITE" id="PS50885"/>
    </source>
</evidence>
<dbReference type="GO" id="GO:0006935">
    <property type="term" value="P:chemotaxis"/>
    <property type="evidence" value="ECO:0007669"/>
    <property type="project" value="InterPro"/>
</dbReference>
<dbReference type="GeneID" id="77261029"/>
<dbReference type="InterPro" id="IPR004089">
    <property type="entry name" value="MCPsignal_dom"/>
</dbReference>
<feature type="domain" description="Methyl-accepting transducer" evidence="9">
    <location>
        <begin position="400"/>
        <end position="636"/>
    </location>
</feature>
<dbReference type="CDD" id="cd11386">
    <property type="entry name" value="MCP_signal"/>
    <property type="match status" value="1"/>
</dbReference>
<dbReference type="PROSITE" id="PS50885">
    <property type="entry name" value="HAMP"/>
    <property type="match status" value="1"/>
</dbReference>
<dbReference type="GO" id="GO:0004888">
    <property type="term" value="F:transmembrane signaling receptor activity"/>
    <property type="evidence" value="ECO:0007669"/>
    <property type="project" value="InterPro"/>
</dbReference>
<protein>
    <submittedName>
        <fullName evidence="11 12">Chemotaxis protein</fullName>
    </submittedName>
</protein>
<reference evidence="13" key="1">
    <citation type="submission" date="2014-03" db="EMBL/GenBank/DDBJ databases">
        <title>Complete genome of Pseudomonas balearica DSM 6083T, a sewage water isolate from an enrichment with 2-methylnaphthalene.</title>
        <authorList>
            <person name="Salva-Serra F."/>
            <person name="Jaen-Luchoro D."/>
            <person name="Busquets A."/>
            <person name="Pena A."/>
            <person name="Gomila M."/>
            <person name="Bosch R."/>
            <person name="Nogales B."/>
            <person name="Garcia-Valdes E."/>
            <person name="Lalucat J."/>
            <person name="Bennasar A."/>
        </authorList>
    </citation>
    <scope>NUCLEOTIDE SEQUENCE [LARGE SCALE GENOMIC DNA]</scope>
    <source>
        <strain evidence="13">DSM 6083</strain>
    </source>
</reference>